<feature type="binding site" evidence="11">
    <location>
        <position position="136"/>
    </location>
    <ligand>
        <name>ATP</name>
        <dbReference type="ChEBI" id="CHEBI:30616"/>
    </ligand>
</feature>
<feature type="binding site" evidence="11">
    <location>
        <position position="76"/>
    </location>
    <ligand>
        <name>substrate</name>
    </ligand>
</feature>
<dbReference type="OrthoDB" id="9800332at2"/>
<keyword evidence="9 11" id="KW-0057">Aromatic amino acid biosynthesis</keyword>
<dbReference type="Proteomes" id="UP000324065">
    <property type="component" value="Unassembled WGS sequence"/>
</dbReference>
<keyword evidence="5 11" id="KW-0808">Transferase</keyword>
<comment type="subunit">
    <text evidence="11">Monomer.</text>
</comment>
<comment type="subcellular location">
    <subcellularLocation>
        <location evidence="11">Cytoplasm</location>
    </subcellularLocation>
</comment>
<gene>
    <name evidence="11" type="primary">aroK</name>
    <name evidence="12" type="ORF">F1188_13285</name>
</gene>
<keyword evidence="11" id="KW-0460">Magnesium</keyword>
<evidence type="ECO:0000256" key="2">
    <source>
        <dbReference type="ARBA" id="ARBA00006997"/>
    </source>
</evidence>
<keyword evidence="11" id="KW-0479">Metal-binding</keyword>
<comment type="cofactor">
    <cofactor evidence="11">
        <name>Mg(2+)</name>
        <dbReference type="ChEBI" id="CHEBI:18420"/>
    </cofactor>
    <text evidence="11">Binds 1 Mg(2+) ion per subunit.</text>
</comment>
<keyword evidence="8 11" id="KW-0067">ATP-binding</keyword>
<sequence>MATARQCKDPPAPTQRIAMTRTVVLVGLMGAGKSCVGRRLAGRLGCAFLDADDEIVKAAGLSVADIFRLYGEAAFRDCERKVMERLLTGTPCVLATGGGAFMDAETRALIQDQAISVWLRADLDTLVSRTAGRTHRPLLNSGDPRAKLQALMTERYPVYAEATVTVDTGPDSADHTTQKVLDALAAHGHAEGKATP</sequence>
<dbReference type="PANTHER" id="PTHR21087:SF16">
    <property type="entry name" value="SHIKIMATE KINASE 1, CHLOROPLASTIC"/>
    <property type="match status" value="1"/>
</dbReference>
<comment type="function">
    <text evidence="11">Catalyzes the specific phosphorylation of the 3-hydroxyl group of shikimic acid using ATP as a cosubstrate.</text>
</comment>
<dbReference type="InterPro" id="IPR027417">
    <property type="entry name" value="P-loop_NTPase"/>
</dbReference>
<feature type="binding site" evidence="11">
    <location>
        <position position="52"/>
    </location>
    <ligand>
        <name>substrate</name>
    </ligand>
</feature>
<accession>A0A5M6I9P7</accession>
<evidence type="ECO:0000256" key="8">
    <source>
        <dbReference type="ARBA" id="ARBA00022840"/>
    </source>
</evidence>
<dbReference type="InterPro" id="IPR023000">
    <property type="entry name" value="Shikimate_kinase_CS"/>
</dbReference>
<comment type="caution">
    <text evidence="12">The sequence shown here is derived from an EMBL/GenBank/DDBJ whole genome shotgun (WGS) entry which is preliminary data.</text>
</comment>
<evidence type="ECO:0000256" key="10">
    <source>
        <dbReference type="ARBA" id="ARBA00048567"/>
    </source>
</evidence>
<dbReference type="EMBL" id="VWPJ01000012">
    <property type="protein sequence ID" value="KAA5605004.1"/>
    <property type="molecule type" value="Genomic_DNA"/>
</dbReference>
<dbReference type="GO" id="GO:0005829">
    <property type="term" value="C:cytosol"/>
    <property type="evidence" value="ECO:0007669"/>
    <property type="project" value="TreeGrafter"/>
</dbReference>
<comment type="similarity">
    <text evidence="2 11">Belongs to the shikimate kinase family.</text>
</comment>
<organism evidence="12 13">
    <name type="scientific">Roseospira marina</name>
    <dbReference type="NCBI Taxonomy" id="140057"/>
    <lineage>
        <taxon>Bacteria</taxon>
        <taxon>Pseudomonadati</taxon>
        <taxon>Pseudomonadota</taxon>
        <taxon>Alphaproteobacteria</taxon>
        <taxon>Rhodospirillales</taxon>
        <taxon>Rhodospirillaceae</taxon>
        <taxon>Roseospira</taxon>
    </lineage>
</organism>
<feature type="binding site" evidence="11">
    <location>
        <position position="34"/>
    </location>
    <ligand>
        <name>Mg(2+)</name>
        <dbReference type="ChEBI" id="CHEBI:18420"/>
    </ligand>
</feature>
<dbReference type="GO" id="GO:0008652">
    <property type="term" value="P:amino acid biosynthetic process"/>
    <property type="evidence" value="ECO:0007669"/>
    <property type="project" value="UniProtKB-KW"/>
</dbReference>
<dbReference type="GO" id="GO:0009423">
    <property type="term" value="P:chorismate biosynthetic process"/>
    <property type="evidence" value="ECO:0007669"/>
    <property type="project" value="UniProtKB-UniRule"/>
</dbReference>
<dbReference type="SUPFAM" id="SSF52540">
    <property type="entry name" value="P-loop containing nucleoside triphosphate hydrolases"/>
    <property type="match status" value="1"/>
</dbReference>
<dbReference type="Pfam" id="PF01202">
    <property type="entry name" value="SKI"/>
    <property type="match status" value="1"/>
</dbReference>
<evidence type="ECO:0000256" key="6">
    <source>
        <dbReference type="ARBA" id="ARBA00022741"/>
    </source>
</evidence>
<keyword evidence="6 11" id="KW-0547">Nucleotide-binding</keyword>
<protein>
    <recommendedName>
        <fullName evidence="3 11">Shikimate kinase</fullName>
        <shortName evidence="11">SK</shortName>
        <ecNumber evidence="3 11">2.7.1.71</ecNumber>
    </recommendedName>
</protein>
<feature type="binding site" evidence="11">
    <location>
        <position position="155"/>
    </location>
    <ligand>
        <name>substrate</name>
    </ligand>
</feature>
<dbReference type="EC" id="2.7.1.71" evidence="3 11"/>
<evidence type="ECO:0000313" key="12">
    <source>
        <dbReference type="EMBL" id="KAA5605004.1"/>
    </source>
</evidence>
<evidence type="ECO:0000256" key="4">
    <source>
        <dbReference type="ARBA" id="ARBA00022605"/>
    </source>
</evidence>
<evidence type="ECO:0000256" key="5">
    <source>
        <dbReference type="ARBA" id="ARBA00022679"/>
    </source>
</evidence>
<dbReference type="PROSITE" id="PS01128">
    <property type="entry name" value="SHIKIMATE_KINASE"/>
    <property type="match status" value="1"/>
</dbReference>
<proteinExistence type="inferred from homology"/>
<dbReference type="GO" id="GO:0004765">
    <property type="term" value="F:shikimate kinase activity"/>
    <property type="evidence" value="ECO:0007669"/>
    <property type="project" value="UniProtKB-UniRule"/>
</dbReference>
<keyword evidence="13" id="KW-1185">Reference proteome</keyword>
<keyword evidence="4 11" id="KW-0028">Amino-acid biosynthesis</keyword>
<keyword evidence="11" id="KW-0963">Cytoplasm</keyword>
<evidence type="ECO:0000256" key="9">
    <source>
        <dbReference type="ARBA" id="ARBA00023141"/>
    </source>
</evidence>
<keyword evidence="7 11" id="KW-0418">Kinase</keyword>
<dbReference type="AlphaFoldDB" id="A0A5M6I9P7"/>
<dbReference type="PANTHER" id="PTHR21087">
    <property type="entry name" value="SHIKIMATE KINASE"/>
    <property type="match status" value="1"/>
</dbReference>
<dbReference type="GO" id="GO:0009073">
    <property type="term" value="P:aromatic amino acid family biosynthetic process"/>
    <property type="evidence" value="ECO:0007669"/>
    <property type="project" value="UniProtKB-KW"/>
</dbReference>
<dbReference type="NCBIfam" id="NF010552">
    <property type="entry name" value="PRK13946.1"/>
    <property type="match status" value="1"/>
</dbReference>
<name>A0A5M6I9P7_9PROT</name>
<dbReference type="RefSeq" id="WP_150062916.1">
    <property type="nucleotide sequence ID" value="NZ_JACHII010000010.1"/>
</dbReference>
<dbReference type="InterPro" id="IPR031322">
    <property type="entry name" value="Shikimate/glucono_kinase"/>
</dbReference>
<evidence type="ECO:0000256" key="3">
    <source>
        <dbReference type="ARBA" id="ARBA00012154"/>
    </source>
</evidence>
<dbReference type="Gene3D" id="3.40.50.300">
    <property type="entry name" value="P-loop containing nucleotide triphosphate hydrolases"/>
    <property type="match status" value="1"/>
</dbReference>
<feature type="binding site" evidence="11">
    <location>
        <begin position="30"/>
        <end position="35"/>
    </location>
    <ligand>
        <name>ATP</name>
        <dbReference type="ChEBI" id="CHEBI:30616"/>
    </ligand>
</feature>
<comment type="caution">
    <text evidence="11">Lacks conserved residue(s) required for the propagation of feature annotation.</text>
</comment>
<dbReference type="GO" id="GO:0005524">
    <property type="term" value="F:ATP binding"/>
    <property type="evidence" value="ECO:0007669"/>
    <property type="project" value="UniProtKB-UniRule"/>
</dbReference>
<reference evidence="12 13" key="1">
    <citation type="submission" date="2019-09" db="EMBL/GenBank/DDBJ databases">
        <title>Genome sequence of Roseospira marina, one of the more divergent members of the non-sulfur purple photosynthetic bacterial family, the Rhodospirillaceae.</title>
        <authorList>
            <person name="Meyer T."/>
            <person name="Kyndt J."/>
        </authorList>
    </citation>
    <scope>NUCLEOTIDE SEQUENCE [LARGE SCALE GENOMIC DNA]</scope>
    <source>
        <strain evidence="12 13">DSM 15113</strain>
    </source>
</reference>
<dbReference type="InterPro" id="IPR000623">
    <property type="entry name" value="Shikimate_kinase/TSH1"/>
</dbReference>
<feature type="binding site" evidence="11">
    <location>
        <position position="98"/>
    </location>
    <ligand>
        <name>substrate</name>
    </ligand>
</feature>
<comment type="catalytic activity">
    <reaction evidence="10 11">
        <text>shikimate + ATP = 3-phosphoshikimate + ADP + H(+)</text>
        <dbReference type="Rhea" id="RHEA:13121"/>
        <dbReference type="ChEBI" id="CHEBI:15378"/>
        <dbReference type="ChEBI" id="CHEBI:30616"/>
        <dbReference type="ChEBI" id="CHEBI:36208"/>
        <dbReference type="ChEBI" id="CHEBI:145989"/>
        <dbReference type="ChEBI" id="CHEBI:456216"/>
        <dbReference type="EC" id="2.7.1.71"/>
    </reaction>
</comment>
<evidence type="ECO:0000313" key="13">
    <source>
        <dbReference type="Proteomes" id="UP000324065"/>
    </source>
</evidence>
<evidence type="ECO:0000256" key="7">
    <source>
        <dbReference type="ARBA" id="ARBA00022777"/>
    </source>
</evidence>
<dbReference type="UniPathway" id="UPA00053">
    <property type="reaction ID" value="UER00088"/>
</dbReference>
<comment type="pathway">
    <text evidence="1 11">Metabolic intermediate biosynthesis; chorismate biosynthesis; chorismate from D-erythrose 4-phosphate and phosphoenolpyruvate: step 5/7.</text>
</comment>
<evidence type="ECO:0000256" key="11">
    <source>
        <dbReference type="HAMAP-Rule" id="MF_00109"/>
    </source>
</evidence>
<dbReference type="GO" id="GO:0000287">
    <property type="term" value="F:magnesium ion binding"/>
    <property type="evidence" value="ECO:0007669"/>
    <property type="project" value="UniProtKB-UniRule"/>
</dbReference>
<dbReference type="CDD" id="cd00464">
    <property type="entry name" value="SK"/>
    <property type="match status" value="1"/>
</dbReference>
<dbReference type="HAMAP" id="MF_00109">
    <property type="entry name" value="Shikimate_kinase"/>
    <property type="match status" value="1"/>
</dbReference>
<evidence type="ECO:0000256" key="1">
    <source>
        <dbReference type="ARBA" id="ARBA00004842"/>
    </source>
</evidence>
<dbReference type="PRINTS" id="PR01100">
    <property type="entry name" value="SHIKIMTKNASE"/>
</dbReference>